<dbReference type="Proteomes" id="UP000270094">
    <property type="component" value="Unassembled WGS sequence"/>
</dbReference>
<accession>A0A3P7J879</accession>
<dbReference type="Gene3D" id="1.10.10.1940">
    <property type="match status" value="1"/>
</dbReference>
<name>A0A3P7J879_STRVU</name>
<dbReference type="EMBL" id="UYYB01025971">
    <property type="protein sequence ID" value="VDM72557.1"/>
    <property type="molecule type" value="Genomic_DNA"/>
</dbReference>
<feature type="disulfide bond" evidence="1">
    <location>
        <begin position="115"/>
        <end position="149"/>
    </location>
</feature>
<feature type="domain" description="ShKT" evidence="3">
    <location>
        <begin position="115"/>
        <end position="149"/>
    </location>
</feature>
<evidence type="ECO:0000256" key="2">
    <source>
        <dbReference type="SAM" id="MobiDB-lite"/>
    </source>
</evidence>
<dbReference type="AlphaFoldDB" id="A0A3P7J879"/>
<dbReference type="InterPro" id="IPR003582">
    <property type="entry name" value="ShKT_dom"/>
</dbReference>
<feature type="region of interest" description="Disordered" evidence="2">
    <location>
        <begin position="80"/>
        <end position="105"/>
    </location>
</feature>
<gene>
    <name evidence="4" type="ORF">SVUK_LOCUS7555</name>
</gene>
<evidence type="ECO:0000313" key="4">
    <source>
        <dbReference type="EMBL" id="VDM72557.1"/>
    </source>
</evidence>
<evidence type="ECO:0000259" key="3">
    <source>
        <dbReference type="PROSITE" id="PS51670"/>
    </source>
</evidence>
<organism evidence="4 5">
    <name type="scientific">Strongylus vulgaris</name>
    <name type="common">Blood worm</name>
    <dbReference type="NCBI Taxonomy" id="40348"/>
    <lineage>
        <taxon>Eukaryota</taxon>
        <taxon>Metazoa</taxon>
        <taxon>Ecdysozoa</taxon>
        <taxon>Nematoda</taxon>
        <taxon>Chromadorea</taxon>
        <taxon>Rhabditida</taxon>
        <taxon>Rhabditina</taxon>
        <taxon>Rhabditomorpha</taxon>
        <taxon>Strongyloidea</taxon>
        <taxon>Strongylidae</taxon>
        <taxon>Strongylus</taxon>
    </lineage>
</organism>
<dbReference type="SMART" id="SM00254">
    <property type="entry name" value="ShKT"/>
    <property type="match status" value="2"/>
</dbReference>
<keyword evidence="5" id="KW-1185">Reference proteome</keyword>
<dbReference type="PROSITE" id="PS51670">
    <property type="entry name" value="SHKT"/>
    <property type="match status" value="2"/>
</dbReference>
<keyword evidence="1" id="KW-1015">Disulfide bond</keyword>
<proteinExistence type="predicted"/>
<feature type="domain" description="ShKT" evidence="3">
    <location>
        <begin position="159"/>
        <end position="193"/>
    </location>
</feature>
<comment type="caution">
    <text evidence="1">Lacks conserved residue(s) required for the propagation of feature annotation.</text>
</comment>
<dbReference type="Pfam" id="PF01549">
    <property type="entry name" value="ShK"/>
    <property type="match status" value="2"/>
</dbReference>
<evidence type="ECO:0000256" key="1">
    <source>
        <dbReference type="PROSITE-ProRule" id="PRU01005"/>
    </source>
</evidence>
<dbReference type="OrthoDB" id="5861457at2759"/>
<protein>
    <recommendedName>
        <fullName evidence="3">ShKT domain-containing protein</fullName>
    </recommendedName>
</protein>
<reference evidence="4 5" key="1">
    <citation type="submission" date="2018-11" db="EMBL/GenBank/DDBJ databases">
        <authorList>
            <consortium name="Pathogen Informatics"/>
        </authorList>
    </citation>
    <scope>NUCLEOTIDE SEQUENCE [LARGE SCALE GENOMIC DNA]</scope>
</reference>
<evidence type="ECO:0000313" key="5">
    <source>
        <dbReference type="Proteomes" id="UP000270094"/>
    </source>
</evidence>
<sequence>MRREQLVHDKIQTVAHHICSVTHVKRQLPQIKPNGLCRGFEGFDACWQGSCVASWCRPGQQFQQQFTDQQPQTTAMQTVQQRNTMQPSQRFQTNTPRSQTAQPQMAPNPALNSNCYNDDPCCDSWARQGECRINLAYMNRYCRRSCRICANPTDNRMGCHDRHLSCAFWRAQNYCTRRRQWMAENCQATCGWCNMNPQQLCASVAFMSRA</sequence>
<feature type="disulfide bond" evidence="1">
    <location>
        <begin position="159"/>
        <end position="193"/>
    </location>
</feature>